<dbReference type="PANTHER" id="PTHR31418">
    <property type="entry name" value="FATTY-ACID AND RETINOL-BINDING PROTEIN 1"/>
    <property type="match status" value="1"/>
</dbReference>
<protein>
    <recommendedName>
        <fullName evidence="3">Fatty-acid and retinol-binding protein 1</fullName>
    </recommendedName>
</protein>
<proteinExistence type="inferred from homology"/>
<evidence type="ECO:0000256" key="4">
    <source>
        <dbReference type="ARBA" id="ARBA00022525"/>
    </source>
</evidence>
<evidence type="ECO:0000256" key="2">
    <source>
        <dbReference type="ARBA" id="ARBA00006648"/>
    </source>
</evidence>
<evidence type="ECO:0000256" key="7">
    <source>
        <dbReference type="ARBA" id="ARBA00023121"/>
    </source>
</evidence>
<reference evidence="9" key="2">
    <citation type="journal article" date="2016" name="Sci. Rep.">
        <title>Dictyocaulus viviparus genome, variome and transcriptome elucidate lungworm biology and support future intervention.</title>
        <authorList>
            <person name="McNulty S.N."/>
            <person name="Strube C."/>
            <person name="Rosa B.A."/>
            <person name="Martin J.C."/>
            <person name="Tyagi R."/>
            <person name="Choi Y.J."/>
            <person name="Wang Q."/>
            <person name="Hallsworth Pepin K."/>
            <person name="Zhang X."/>
            <person name="Ozersky P."/>
            <person name="Wilson R.K."/>
            <person name="Sternberg P.W."/>
            <person name="Gasser R.B."/>
            <person name="Mitreva M."/>
        </authorList>
    </citation>
    <scope>NUCLEOTIDE SEQUENCE [LARGE SCALE GENOMIC DNA]</scope>
    <source>
        <strain evidence="9">HannoverDv2000</strain>
    </source>
</reference>
<keyword evidence="4" id="KW-0964">Secreted</keyword>
<comment type="similarity">
    <text evidence="2">Belongs to the fatty-acid and retinol-binding protein (FARBP) family.</text>
</comment>
<comment type="subcellular location">
    <subcellularLocation>
        <location evidence="1">Secreted</location>
    </subcellularLocation>
</comment>
<dbReference type="EMBL" id="KN716402">
    <property type="protein sequence ID" value="KJH45548.1"/>
    <property type="molecule type" value="Genomic_DNA"/>
</dbReference>
<keyword evidence="7" id="KW-0446">Lipid-binding</keyword>
<keyword evidence="5" id="KW-0732">Signal</keyword>
<organism evidence="8 9">
    <name type="scientific">Dictyocaulus viviparus</name>
    <name type="common">Bovine lungworm</name>
    <dbReference type="NCBI Taxonomy" id="29172"/>
    <lineage>
        <taxon>Eukaryota</taxon>
        <taxon>Metazoa</taxon>
        <taxon>Ecdysozoa</taxon>
        <taxon>Nematoda</taxon>
        <taxon>Chromadorea</taxon>
        <taxon>Rhabditida</taxon>
        <taxon>Rhabditina</taxon>
        <taxon>Rhabditomorpha</taxon>
        <taxon>Strongyloidea</taxon>
        <taxon>Metastrongylidae</taxon>
        <taxon>Dictyocaulus</taxon>
    </lineage>
</organism>
<sequence>MVFRIIISTVLFCIAFAVYDIPAEYKDLLSQPAKDYYDKLSDLERNAILEVAQIYANTGDSGKVIQELKKKSPELGDKAEKLFNVFEKSFKSLGDEAREFAMKVFREASKMFVSVVSSGQKPTINEIRNKVAIGVKKYNALSETAKAEYKQQFPVFTSLFRSDKFQQMIDSAKN</sequence>
<accession>A0A0D8XLM9</accession>
<gene>
    <name evidence="8" type="ORF">DICVIV_08426</name>
</gene>
<dbReference type="STRING" id="29172.A0A0D8XLM9"/>
<evidence type="ECO:0000256" key="1">
    <source>
        <dbReference type="ARBA" id="ARBA00004613"/>
    </source>
</evidence>
<dbReference type="Proteomes" id="UP000053766">
    <property type="component" value="Unassembled WGS sequence"/>
</dbReference>
<dbReference type="OrthoDB" id="5808308at2759"/>
<dbReference type="GO" id="GO:0008289">
    <property type="term" value="F:lipid binding"/>
    <property type="evidence" value="ECO:0007669"/>
    <property type="project" value="UniProtKB-KW"/>
</dbReference>
<dbReference type="GO" id="GO:0005576">
    <property type="term" value="C:extracellular region"/>
    <property type="evidence" value="ECO:0007669"/>
    <property type="project" value="UniProtKB-SubCell"/>
</dbReference>
<keyword evidence="6" id="KW-0175">Coiled coil</keyword>
<dbReference type="Pfam" id="PF05823">
    <property type="entry name" value="Gp-FAR-1"/>
    <property type="match status" value="1"/>
</dbReference>
<dbReference type="AlphaFoldDB" id="A0A0D8XLM9"/>
<evidence type="ECO:0000313" key="9">
    <source>
        <dbReference type="Proteomes" id="UP000053766"/>
    </source>
</evidence>
<dbReference type="PANTHER" id="PTHR31418:SF7">
    <property type="entry name" value="FATTY-ACID AND RETINOL-BINDING PROTEIN 1"/>
    <property type="match status" value="1"/>
</dbReference>
<evidence type="ECO:0000313" key="8">
    <source>
        <dbReference type="EMBL" id="KJH45548.1"/>
    </source>
</evidence>
<reference evidence="8 9" key="1">
    <citation type="submission" date="2013-11" db="EMBL/GenBank/DDBJ databases">
        <title>Draft genome of the bovine lungworm Dictyocaulus viviparus.</title>
        <authorList>
            <person name="Mitreva M."/>
        </authorList>
    </citation>
    <scope>NUCLEOTIDE SEQUENCE [LARGE SCALE GENOMIC DNA]</scope>
    <source>
        <strain evidence="8 9">HannoverDv2000</strain>
    </source>
</reference>
<dbReference type="InterPro" id="IPR008632">
    <property type="entry name" value="Gp-FAR-1"/>
</dbReference>
<name>A0A0D8XLM9_DICVI</name>
<evidence type="ECO:0000256" key="3">
    <source>
        <dbReference type="ARBA" id="ARBA00017453"/>
    </source>
</evidence>
<evidence type="ECO:0000256" key="6">
    <source>
        <dbReference type="ARBA" id="ARBA00023054"/>
    </source>
</evidence>
<dbReference type="Gene3D" id="1.20.120.1100">
    <property type="match status" value="1"/>
</dbReference>
<evidence type="ECO:0000256" key="5">
    <source>
        <dbReference type="ARBA" id="ARBA00022729"/>
    </source>
</evidence>
<keyword evidence="9" id="KW-1185">Reference proteome</keyword>